<feature type="compositionally biased region" description="Basic and acidic residues" evidence="9">
    <location>
        <begin position="283"/>
        <end position="300"/>
    </location>
</feature>
<dbReference type="OrthoDB" id="273123at2759"/>
<keyword evidence="4" id="KW-0479">Metal-binding</keyword>
<feature type="coiled-coil region" evidence="8">
    <location>
        <begin position="621"/>
        <end position="655"/>
    </location>
</feature>
<keyword evidence="8" id="KW-0175">Coiled coil</keyword>
<evidence type="ECO:0008006" key="14">
    <source>
        <dbReference type="Google" id="ProtNLM"/>
    </source>
</evidence>
<comment type="similarity">
    <text evidence="2">Belongs to the MCM10 family.</text>
</comment>
<feature type="compositionally biased region" description="Low complexity" evidence="9">
    <location>
        <begin position="676"/>
        <end position="689"/>
    </location>
</feature>
<dbReference type="Pfam" id="PF09329">
    <property type="entry name" value="zf-primase"/>
    <property type="match status" value="1"/>
</dbReference>
<evidence type="ECO:0000259" key="10">
    <source>
        <dbReference type="Pfam" id="PF09329"/>
    </source>
</evidence>
<dbReference type="GO" id="GO:0003697">
    <property type="term" value="F:single-stranded DNA binding"/>
    <property type="evidence" value="ECO:0007669"/>
    <property type="project" value="InterPro"/>
</dbReference>
<evidence type="ECO:0000256" key="3">
    <source>
        <dbReference type="ARBA" id="ARBA00022705"/>
    </source>
</evidence>
<feature type="compositionally biased region" description="Low complexity" evidence="9">
    <location>
        <begin position="843"/>
        <end position="854"/>
    </location>
</feature>
<keyword evidence="13" id="KW-1185">Reference proteome</keyword>
<evidence type="ECO:0000256" key="2">
    <source>
        <dbReference type="ARBA" id="ARBA00009679"/>
    </source>
</evidence>
<comment type="subcellular location">
    <subcellularLocation>
        <location evidence="1">Nucleus</location>
    </subcellularLocation>
</comment>
<reference evidence="12" key="1">
    <citation type="submission" date="2022-10" db="EMBL/GenBank/DDBJ databases">
        <title>Tapping the CABI collections for fungal endophytes: first genome assemblies for Collariella, Neodidymelliopsis, Ascochyta clinopodiicola, Didymella pomorum, Didymosphaeria variabile, Neocosmospora piperis and Neocucurbitaria cava.</title>
        <authorList>
            <person name="Hill R."/>
        </authorList>
    </citation>
    <scope>NUCLEOTIDE SEQUENCE</scope>
    <source>
        <strain evidence="12">IMI 355082</strain>
    </source>
</reference>
<dbReference type="Pfam" id="PF22379">
    <property type="entry name" value="OB_MCM10"/>
    <property type="match status" value="1"/>
</dbReference>
<feature type="region of interest" description="Disordered" evidence="9">
    <location>
        <begin position="96"/>
        <end position="360"/>
    </location>
</feature>
<feature type="region of interest" description="Disordered" evidence="9">
    <location>
        <begin position="1"/>
        <end position="78"/>
    </location>
</feature>
<dbReference type="PANTHER" id="PTHR13454">
    <property type="entry name" value="PROTEIN MCM10 HOMOLOG"/>
    <property type="match status" value="1"/>
</dbReference>
<evidence type="ECO:0000313" key="12">
    <source>
        <dbReference type="EMBL" id="KAJ4393987.1"/>
    </source>
</evidence>
<keyword evidence="3" id="KW-0235">DNA replication</keyword>
<evidence type="ECO:0000256" key="9">
    <source>
        <dbReference type="SAM" id="MobiDB-lite"/>
    </source>
</evidence>
<keyword evidence="7" id="KW-0539">Nucleus</keyword>
<sequence>MMSTNTAAGLEQQWPPRSPREAMLGTPTGRKRYGQMLARRSSSPSPLKPRTVSGDLASRASNMMLGDPMDVDDEDDEETLQLKLEEIQAQLRLKKLRKEKARAAGASQGSFTSQTSDGDNDRSTRPGSASMGPPAHRIKEIRRSDSAATRPRSQPPAPVEVPASPVRKSHPPPTQTSPSRILLGIDKGLTGKDVSLKRAPSLRKSSDDTGGSHGGGYLRTSRSFDEKQKPLSFSERLKAAREEESAREEKRAQAARSRSTAFNVGRQEMEDYKTNATDIMDEPSPKEREYTREEILRKAPVDTSKAGALKRSNTTSNARASPFPGATRSGHESPDTSQPQDSFTSTASEPHQPSSSPSFEPYSCFHLNKRILPHQVVARAISGKTAYSIKDLLRQVKAPDWSLPDDVVDSVVFAVVASKSDPRHHKPQYHAETGKMKQSDRGKYMVITLVDLEYEIDLFLFNTGFERFWKLSTGTVVAILNPDLMPPPPGKADTGRFSLAINSDADTILEIGVARDLGYCKSVKADGKLCSSWINARRTEHCEFHTNTALARTRGARNELNSGTGFGKEGVDYKRSKQARYQSREQKEAAERRERVAESQGKLDWETRSRYFVSRGGGVNMNQEAEEFAESRERAEGLKRRLLAKEKERDIAKRLGEMGGGGMGGEYMRLASTTDPSTSRAPTATRTSRFGNGRPNRTSAMAPPTAARFSPVVPRIPLPGTHQQQDDPERKTDAASLGLLAPRGFDANNISLSPIKRKRQDSSNSNSFDSTYAPLPGRTTTTAFTNTSSRGASGSNSAMSSSSRTYGWGTTLKDKLGRMRDGEKLNLNLNQLKLGLHAKKDSTSSGSTTTTTTSALRDKDRSPVRKKTRFVTDKGIREAGRESLPPQGDKNIRPRREVVLDDEDEDMDELVVIR</sequence>
<dbReference type="PANTHER" id="PTHR13454:SF11">
    <property type="entry name" value="PROTEIN MCM10 HOMOLOG"/>
    <property type="match status" value="1"/>
</dbReference>
<name>A0A9W9CZN1_9PEZI</name>
<evidence type="ECO:0000256" key="5">
    <source>
        <dbReference type="ARBA" id="ARBA00022771"/>
    </source>
</evidence>
<evidence type="ECO:0000313" key="13">
    <source>
        <dbReference type="Proteomes" id="UP001140453"/>
    </source>
</evidence>
<keyword evidence="5" id="KW-0863">Zinc-finger</keyword>
<evidence type="ECO:0000256" key="8">
    <source>
        <dbReference type="SAM" id="Coils"/>
    </source>
</evidence>
<feature type="compositionally biased region" description="Basic and acidic residues" evidence="9">
    <location>
        <begin position="870"/>
        <end position="881"/>
    </location>
</feature>
<gene>
    <name evidence="12" type="ORF">N0V93_003204</name>
</gene>
<feature type="region of interest" description="Disordered" evidence="9">
    <location>
        <begin position="746"/>
        <end position="809"/>
    </location>
</feature>
<feature type="compositionally biased region" description="Acidic residues" evidence="9">
    <location>
        <begin position="69"/>
        <end position="78"/>
    </location>
</feature>
<feature type="region of interest" description="Disordered" evidence="9">
    <location>
        <begin position="673"/>
        <end position="731"/>
    </location>
</feature>
<feature type="compositionally biased region" description="Basic and acidic residues" evidence="9">
    <location>
        <begin position="582"/>
        <end position="598"/>
    </location>
</feature>
<dbReference type="Gene3D" id="2.40.50.140">
    <property type="entry name" value="Nucleic acid-binding proteins"/>
    <property type="match status" value="1"/>
</dbReference>
<feature type="region of interest" description="Disordered" evidence="9">
    <location>
        <begin position="560"/>
        <end position="598"/>
    </location>
</feature>
<dbReference type="AlphaFoldDB" id="A0A9W9CZN1"/>
<feature type="compositionally biased region" description="Basic and acidic residues" evidence="9">
    <location>
        <begin position="222"/>
        <end position="252"/>
    </location>
</feature>
<dbReference type="InterPro" id="IPR040184">
    <property type="entry name" value="Mcm10"/>
</dbReference>
<dbReference type="GO" id="GO:0003688">
    <property type="term" value="F:DNA replication origin binding"/>
    <property type="evidence" value="ECO:0007669"/>
    <property type="project" value="TreeGrafter"/>
</dbReference>
<dbReference type="EMBL" id="JAPEVB010000002">
    <property type="protein sequence ID" value="KAJ4393987.1"/>
    <property type="molecule type" value="Genomic_DNA"/>
</dbReference>
<dbReference type="Proteomes" id="UP001140453">
    <property type="component" value="Unassembled WGS sequence"/>
</dbReference>
<dbReference type="GO" id="GO:0043596">
    <property type="term" value="C:nuclear replication fork"/>
    <property type="evidence" value="ECO:0007669"/>
    <property type="project" value="TreeGrafter"/>
</dbReference>
<organism evidence="12 13">
    <name type="scientific">Gnomoniopsis smithogilvyi</name>
    <dbReference type="NCBI Taxonomy" id="1191159"/>
    <lineage>
        <taxon>Eukaryota</taxon>
        <taxon>Fungi</taxon>
        <taxon>Dikarya</taxon>
        <taxon>Ascomycota</taxon>
        <taxon>Pezizomycotina</taxon>
        <taxon>Sordariomycetes</taxon>
        <taxon>Sordariomycetidae</taxon>
        <taxon>Diaporthales</taxon>
        <taxon>Gnomoniaceae</taxon>
        <taxon>Gnomoniopsis</taxon>
    </lineage>
</organism>
<feature type="domain" description="MCM10 OB-fold" evidence="11">
    <location>
        <begin position="433"/>
        <end position="503"/>
    </location>
</feature>
<dbReference type="InterPro" id="IPR012340">
    <property type="entry name" value="NA-bd_OB-fold"/>
</dbReference>
<dbReference type="InterPro" id="IPR055065">
    <property type="entry name" value="OB_MCM10"/>
</dbReference>
<feature type="region of interest" description="Disordered" evidence="9">
    <location>
        <begin position="838"/>
        <end position="901"/>
    </location>
</feature>
<evidence type="ECO:0000256" key="7">
    <source>
        <dbReference type="ARBA" id="ARBA00023242"/>
    </source>
</evidence>
<evidence type="ECO:0000256" key="6">
    <source>
        <dbReference type="ARBA" id="ARBA00022833"/>
    </source>
</evidence>
<protein>
    <recommendedName>
        <fullName evidence="14">Zinc finger Mcm10/DnaG-type domain-containing protein</fullName>
    </recommendedName>
</protein>
<feature type="compositionally biased region" description="Polar residues" evidence="9">
    <location>
        <begin position="107"/>
        <end position="117"/>
    </location>
</feature>
<evidence type="ECO:0000256" key="4">
    <source>
        <dbReference type="ARBA" id="ARBA00022723"/>
    </source>
</evidence>
<feature type="compositionally biased region" description="Polar residues" evidence="9">
    <location>
        <begin position="335"/>
        <end position="358"/>
    </location>
</feature>
<dbReference type="InterPro" id="IPR015408">
    <property type="entry name" value="Znf_Mcm10/DnaG"/>
</dbReference>
<keyword evidence="6" id="KW-0862">Zinc</keyword>
<comment type="caution">
    <text evidence="12">The sequence shown here is derived from an EMBL/GenBank/DDBJ whole genome shotgun (WGS) entry which is preliminary data.</text>
</comment>
<feature type="domain" description="Zinc finger Mcm10/DnaG-type" evidence="10">
    <location>
        <begin position="512"/>
        <end position="557"/>
    </location>
</feature>
<evidence type="ECO:0000259" key="11">
    <source>
        <dbReference type="Pfam" id="PF22379"/>
    </source>
</evidence>
<dbReference type="GO" id="GO:0008270">
    <property type="term" value="F:zinc ion binding"/>
    <property type="evidence" value="ECO:0007669"/>
    <property type="project" value="UniProtKB-KW"/>
</dbReference>
<feature type="compositionally biased region" description="Low complexity" evidence="9">
    <location>
        <begin position="779"/>
        <end position="804"/>
    </location>
</feature>
<proteinExistence type="inferred from homology"/>
<dbReference type="GO" id="GO:0006270">
    <property type="term" value="P:DNA replication initiation"/>
    <property type="evidence" value="ECO:0007669"/>
    <property type="project" value="InterPro"/>
</dbReference>
<feature type="compositionally biased region" description="Basic and acidic residues" evidence="9">
    <location>
        <begin position="890"/>
        <end position="899"/>
    </location>
</feature>
<evidence type="ECO:0000256" key="1">
    <source>
        <dbReference type="ARBA" id="ARBA00004123"/>
    </source>
</evidence>
<accession>A0A9W9CZN1</accession>